<keyword evidence="2" id="KW-0732">Signal</keyword>
<accession>A0A7W7DJG9</accession>
<evidence type="ECO:0008006" key="5">
    <source>
        <dbReference type="Google" id="ProtNLM"/>
    </source>
</evidence>
<feature type="chain" id="PRO_5038581642" description="Lipoprotein" evidence="2">
    <location>
        <begin position="29"/>
        <end position="558"/>
    </location>
</feature>
<dbReference type="PROSITE" id="PS51257">
    <property type="entry name" value="PROKAR_LIPOPROTEIN"/>
    <property type="match status" value="1"/>
</dbReference>
<reference evidence="3 4" key="1">
    <citation type="submission" date="2020-08" db="EMBL/GenBank/DDBJ databases">
        <title>Sequencing the genomes of 1000 actinobacteria strains.</title>
        <authorList>
            <person name="Klenk H.-P."/>
        </authorList>
    </citation>
    <scope>NUCLEOTIDE SEQUENCE [LARGE SCALE GENOMIC DNA]</scope>
    <source>
        <strain evidence="3 4">DSM 40483</strain>
    </source>
</reference>
<proteinExistence type="predicted"/>
<keyword evidence="4" id="KW-1185">Reference proteome</keyword>
<organism evidence="3 4">
    <name type="scientific">Streptomyces luteogriseus</name>
    <dbReference type="NCBI Taxonomy" id="68233"/>
    <lineage>
        <taxon>Bacteria</taxon>
        <taxon>Bacillati</taxon>
        <taxon>Actinomycetota</taxon>
        <taxon>Actinomycetes</taxon>
        <taxon>Kitasatosporales</taxon>
        <taxon>Streptomycetaceae</taxon>
        <taxon>Streptomyces</taxon>
    </lineage>
</organism>
<evidence type="ECO:0000313" key="4">
    <source>
        <dbReference type="Proteomes" id="UP000565089"/>
    </source>
</evidence>
<evidence type="ECO:0000313" key="3">
    <source>
        <dbReference type="EMBL" id="MBB4711821.1"/>
    </source>
</evidence>
<dbReference type="RefSeq" id="WP_184908095.1">
    <property type="nucleotide sequence ID" value="NZ_JACHMS010000001.1"/>
</dbReference>
<dbReference type="Proteomes" id="UP000565089">
    <property type="component" value="Unassembled WGS sequence"/>
</dbReference>
<dbReference type="EMBL" id="JACHMS010000001">
    <property type="protein sequence ID" value="MBB4711821.1"/>
    <property type="molecule type" value="Genomic_DNA"/>
</dbReference>
<feature type="signal peptide" evidence="2">
    <location>
        <begin position="1"/>
        <end position="28"/>
    </location>
</feature>
<dbReference type="AlphaFoldDB" id="A0A7W7DJG9"/>
<dbReference type="GeneID" id="95793709"/>
<feature type="region of interest" description="Disordered" evidence="1">
    <location>
        <begin position="27"/>
        <end position="52"/>
    </location>
</feature>
<gene>
    <name evidence="3" type="ORF">BJ965_001703</name>
</gene>
<comment type="caution">
    <text evidence="3">The sequence shown here is derived from an EMBL/GenBank/DDBJ whole genome shotgun (WGS) entry which is preliminary data.</text>
</comment>
<name>A0A7W7DJG9_9ACTN</name>
<evidence type="ECO:0000256" key="1">
    <source>
        <dbReference type="SAM" id="MobiDB-lite"/>
    </source>
</evidence>
<evidence type="ECO:0000256" key="2">
    <source>
        <dbReference type="SAM" id="SignalP"/>
    </source>
</evidence>
<sequence>MPRTGHRLRGFRALALATVLAAAACTSAGDGPAAPKSRPASTATGKPDRQHPVAAFLQPAREAVMMADAAGRTWKAADLPPSTATSSFDTERLPSELVWSPDASRLAWIDPGGVGQTGQIHLLDVRSGRLASRTCPCAGLGFLGEDAVSLATDGRSLLLFPPGGKARRIALDKRLSPYSQLATGGADDVILFSLLPEGGDIHRGEGALVVADRKGTVRPLLPDKGTTSFAEAQRKPGGDTVAWADLESNGACWPLQTVKTHPGTSGAGAHRSLPDDAAFRHALVELPRMVTHLAWAGDGLTLTYSALSACQVMSPERAVSYYLRDGRWTYLGNGMLGIAFGAEGRVVRLKNPVYGKADITETADPITGTLTLTTGGGEPVLGKGVSLFALTPAESAAARPPKSSAAQPAARVAAVDDHGARLPAAARKLARDIADAAGRGDTDRLVELCDPCSTGEHDWIRSDDGPRNVLRAIRTHPLRQPGGGLLYPGLTTCVDEPDQDISCTPQQLHDAAALRLKPGSAPGMGYGGSSYSASDAVLVPLTLRLEKGRARWTGLAAG</sequence>
<dbReference type="SUPFAM" id="SSF82171">
    <property type="entry name" value="DPP6 N-terminal domain-like"/>
    <property type="match status" value="1"/>
</dbReference>
<protein>
    <recommendedName>
        <fullName evidence="5">Lipoprotein</fullName>
    </recommendedName>
</protein>